<dbReference type="Gene3D" id="3.30.565.10">
    <property type="entry name" value="Histidine kinase-like ATPase, C-terminal domain"/>
    <property type="match status" value="1"/>
</dbReference>
<reference evidence="18 19" key="1">
    <citation type="submission" date="2024-02" db="EMBL/GenBank/DDBJ databases">
        <title>Genome analysis and characterization of Microbaculum marinisediminis sp. nov., isolated from marine sediment.</title>
        <authorList>
            <person name="Du Z.-J."/>
            <person name="Ye Y.-Q."/>
            <person name="Zhang Z.-R."/>
            <person name="Yuan S.-M."/>
            <person name="Zhang X.-Y."/>
        </authorList>
    </citation>
    <scope>NUCLEOTIDE SEQUENCE [LARGE SCALE GENOMIC DNA]</scope>
    <source>
        <strain evidence="18 19">SDUM1044001</strain>
    </source>
</reference>
<keyword evidence="5" id="KW-0997">Cell inner membrane</keyword>
<comment type="catalytic activity">
    <reaction evidence="1">
        <text>ATP + protein L-histidine = ADP + protein N-phospho-L-histidine.</text>
        <dbReference type="EC" id="2.7.13.3"/>
    </reaction>
</comment>
<dbReference type="Pfam" id="PF00512">
    <property type="entry name" value="HisKA"/>
    <property type="match status" value="1"/>
</dbReference>
<dbReference type="PRINTS" id="PR00344">
    <property type="entry name" value="BCTRLSENSOR"/>
</dbReference>
<sequence length="455" mass="50292">MRLPPRSFTGQLALLLFLALVVAQVVAFLLFAGERMRVARQAYQETVVERALVLRRLLVDMPAGLRPRLLEVASSRFVRFWTSDQPQTGNGTDPASRYLGTELAKALDLPRRRVRVAVGFDADDSRWWNPFDTTPPPPPQIGWFKAAIGMPNNEWMNIATAPPPDPRPFGRALFISLGLSTIATLLAAVLVAGRIVRPMKRLAEAADRLGRGEAVGALPETGPDEARRSARAFNEMRERLDRFVRDRTQMLAAISHDLRTPITSLRLRAELVDDEETRDKLIETIEEMQDMTEATLEFVRAERTEEDTRPADLAALVDSLAADLVEIGYDVEVSAEGVRPVVRGRTVALRRAIRNVIENAVRYGGHARVTVSVPDGAAPREALIVIEDEGPGLPDAELERVFEPFVRGETSRSRQTGGIGLGLAVARTIFRSHGGDIRLRNREEGGLQAVLSLPV</sequence>
<dbReference type="SMART" id="SM00387">
    <property type="entry name" value="HATPase_c"/>
    <property type="match status" value="1"/>
</dbReference>
<evidence type="ECO:0000256" key="9">
    <source>
        <dbReference type="ARBA" id="ARBA00022741"/>
    </source>
</evidence>
<dbReference type="PROSITE" id="PS50109">
    <property type="entry name" value="HIS_KIN"/>
    <property type="match status" value="1"/>
</dbReference>
<dbReference type="CDD" id="cd00082">
    <property type="entry name" value="HisKA"/>
    <property type="match status" value="1"/>
</dbReference>
<evidence type="ECO:0000256" key="1">
    <source>
        <dbReference type="ARBA" id="ARBA00000085"/>
    </source>
</evidence>
<keyword evidence="11 18" id="KW-0067">ATP-binding</keyword>
<evidence type="ECO:0000313" key="18">
    <source>
        <dbReference type="EMBL" id="MEJ8570252.1"/>
    </source>
</evidence>
<dbReference type="InterPro" id="IPR003661">
    <property type="entry name" value="HisK_dim/P_dom"/>
</dbReference>
<evidence type="ECO:0000256" key="4">
    <source>
        <dbReference type="ARBA" id="ARBA00022475"/>
    </source>
</evidence>
<evidence type="ECO:0000313" key="19">
    <source>
        <dbReference type="Proteomes" id="UP001378188"/>
    </source>
</evidence>
<evidence type="ECO:0000259" key="16">
    <source>
        <dbReference type="PROSITE" id="PS50109"/>
    </source>
</evidence>
<evidence type="ECO:0000256" key="2">
    <source>
        <dbReference type="ARBA" id="ARBA00004429"/>
    </source>
</evidence>
<feature type="transmembrane region" description="Helical" evidence="15">
    <location>
        <begin position="172"/>
        <end position="192"/>
    </location>
</feature>
<dbReference type="InterPro" id="IPR003594">
    <property type="entry name" value="HATPase_dom"/>
</dbReference>
<evidence type="ECO:0000259" key="17">
    <source>
        <dbReference type="PROSITE" id="PS50885"/>
    </source>
</evidence>
<dbReference type="EMBL" id="JAZHOF010000001">
    <property type="protein sequence ID" value="MEJ8570252.1"/>
    <property type="molecule type" value="Genomic_DNA"/>
</dbReference>
<evidence type="ECO:0000256" key="3">
    <source>
        <dbReference type="ARBA" id="ARBA00012438"/>
    </source>
</evidence>
<dbReference type="InterPro" id="IPR036097">
    <property type="entry name" value="HisK_dim/P_sf"/>
</dbReference>
<feature type="domain" description="HAMP" evidence="17">
    <location>
        <begin position="193"/>
        <end position="245"/>
    </location>
</feature>
<keyword evidence="14 15" id="KW-0472">Membrane</keyword>
<evidence type="ECO:0000256" key="8">
    <source>
        <dbReference type="ARBA" id="ARBA00022692"/>
    </source>
</evidence>
<dbReference type="InterPro" id="IPR003660">
    <property type="entry name" value="HAMP_dom"/>
</dbReference>
<keyword evidence="7" id="KW-0808">Transferase</keyword>
<keyword evidence="8 15" id="KW-0812">Transmembrane</keyword>
<dbReference type="CDD" id="cd06225">
    <property type="entry name" value="HAMP"/>
    <property type="match status" value="1"/>
</dbReference>
<dbReference type="InterPro" id="IPR036890">
    <property type="entry name" value="HATPase_C_sf"/>
</dbReference>
<dbReference type="SMART" id="SM00388">
    <property type="entry name" value="HisKA"/>
    <property type="match status" value="1"/>
</dbReference>
<evidence type="ECO:0000256" key="15">
    <source>
        <dbReference type="SAM" id="Phobius"/>
    </source>
</evidence>
<evidence type="ECO:0000256" key="12">
    <source>
        <dbReference type="ARBA" id="ARBA00022989"/>
    </source>
</evidence>
<evidence type="ECO:0000256" key="11">
    <source>
        <dbReference type="ARBA" id="ARBA00022840"/>
    </source>
</evidence>
<name>A0AAW9RAG9_9HYPH</name>
<dbReference type="SUPFAM" id="SSF158472">
    <property type="entry name" value="HAMP domain-like"/>
    <property type="match status" value="1"/>
</dbReference>
<dbReference type="AlphaFoldDB" id="A0AAW9RAG9"/>
<organism evidence="18 19">
    <name type="scientific">Microbaculum marinum</name>
    <dbReference type="NCBI Taxonomy" id="1764581"/>
    <lineage>
        <taxon>Bacteria</taxon>
        <taxon>Pseudomonadati</taxon>
        <taxon>Pseudomonadota</taxon>
        <taxon>Alphaproteobacteria</taxon>
        <taxon>Hyphomicrobiales</taxon>
        <taxon>Tepidamorphaceae</taxon>
        <taxon>Microbaculum</taxon>
    </lineage>
</organism>
<dbReference type="SUPFAM" id="SSF55874">
    <property type="entry name" value="ATPase domain of HSP90 chaperone/DNA topoisomerase II/histidine kinase"/>
    <property type="match status" value="1"/>
</dbReference>
<keyword evidence="12 15" id="KW-1133">Transmembrane helix</keyword>
<keyword evidence="6" id="KW-0597">Phosphoprotein</keyword>
<evidence type="ECO:0000256" key="14">
    <source>
        <dbReference type="ARBA" id="ARBA00023136"/>
    </source>
</evidence>
<dbReference type="SMART" id="SM00304">
    <property type="entry name" value="HAMP"/>
    <property type="match status" value="1"/>
</dbReference>
<feature type="domain" description="Histidine kinase" evidence="16">
    <location>
        <begin position="253"/>
        <end position="455"/>
    </location>
</feature>
<dbReference type="EC" id="2.7.13.3" evidence="3"/>
<dbReference type="Gene3D" id="1.10.287.130">
    <property type="match status" value="1"/>
</dbReference>
<dbReference type="Pfam" id="PF02518">
    <property type="entry name" value="HATPase_c"/>
    <property type="match status" value="1"/>
</dbReference>
<keyword evidence="4" id="KW-1003">Cell membrane</keyword>
<gene>
    <name evidence="18" type="ORF">V3328_02105</name>
</gene>
<dbReference type="SUPFAM" id="SSF47384">
    <property type="entry name" value="Homodimeric domain of signal transducing histidine kinase"/>
    <property type="match status" value="1"/>
</dbReference>
<keyword evidence="10" id="KW-0418">Kinase</keyword>
<keyword evidence="13" id="KW-0902">Two-component regulatory system</keyword>
<dbReference type="Gene3D" id="1.10.8.500">
    <property type="entry name" value="HAMP domain in histidine kinase"/>
    <property type="match status" value="1"/>
</dbReference>
<accession>A0AAW9RAG9</accession>
<dbReference type="InterPro" id="IPR050980">
    <property type="entry name" value="2C_sensor_his_kinase"/>
</dbReference>
<dbReference type="Proteomes" id="UP001378188">
    <property type="component" value="Unassembled WGS sequence"/>
</dbReference>
<evidence type="ECO:0000256" key="5">
    <source>
        <dbReference type="ARBA" id="ARBA00022519"/>
    </source>
</evidence>
<dbReference type="GO" id="GO:0005886">
    <property type="term" value="C:plasma membrane"/>
    <property type="evidence" value="ECO:0007669"/>
    <property type="project" value="UniProtKB-SubCell"/>
</dbReference>
<protein>
    <recommendedName>
        <fullName evidence="3">histidine kinase</fullName>
        <ecNumber evidence="3">2.7.13.3</ecNumber>
    </recommendedName>
</protein>
<keyword evidence="19" id="KW-1185">Reference proteome</keyword>
<dbReference type="GO" id="GO:0000155">
    <property type="term" value="F:phosphorelay sensor kinase activity"/>
    <property type="evidence" value="ECO:0007669"/>
    <property type="project" value="InterPro"/>
</dbReference>
<evidence type="ECO:0000256" key="13">
    <source>
        <dbReference type="ARBA" id="ARBA00023012"/>
    </source>
</evidence>
<dbReference type="Pfam" id="PF00672">
    <property type="entry name" value="HAMP"/>
    <property type="match status" value="1"/>
</dbReference>
<dbReference type="PROSITE" id="PS50885">
    <property type="entry name" value="HAMP"/>
    <property type="match status" value="1"/>
</dbReference>
<evidence type="ECO:0000256" key="10">
    <source>
        <dbReference type="ARBA" id="ARBA00022777"/>
    </source>
</evidence>
<dbReference type="GO" id="GO:0005524">
    <property type="term" value="F:ATP binding"/>
    <property type="evidence" value="ECO:0007669"/>
    <property type="project" value="UniProtKB-KW"/>
</dbReference>
<dbReference type="InterPro" id="IPR004358">
    <property type="entry name" value="Sig_transdc_His_kin-like_C"/>
</dbReference>
<proteinExistence type="predicted"/>
<dbReference type="RefSeq" id="WP_340327984.1">
    <property type="nucleotide sequence ID" value="NZ_JAZHOF010000001.1"/>
</dbReference>
<keyword evidence="9" id="KW-0547">Nucleotide-binding</keyword>
<evidence type="ECO:0000256" key="7">
    <source>
        <dbReference type="ARBA" id="ARBA00022679"/>
    </source>
</evidence>
<dbReference type="PANTHER" id="PTHR44936:SF5">
    <property type="entry name" value="SENSOR HISTIDINE KINASE ENVZ"/>
    <property type="match status" value="1"/>
</dbReference>
<comment type="subcellular location">
    <subcellularLocation>
        <location evidence="2">Cell inner membrane</location>
        <topology evidence="2">Multi-pass membrane protein</topology>
    </subcellularLocation>
</comment>
<evidence type="ECO:0000256" key="6">
    <source>
        <dbReference type="ARBA" id="ARBA00022553"/>
    </source>
</evidence>
<comment type="caution">
    <text evidence="18">The sequence shown here is derived from an EMBL/GenBank/DDBJ whole genome shotgun (WGS) entry which is preliminary data.</text>
</comment>
<dbReference type="InterPro" id="IPR005467">
    <property type="entry name" value="His_kinase_dom"/>
</dbReference>
<dbReference type="PANTHER" id="PTHR44936">
    <property type="entry name" value="SENSOR PROTEIN CREC"/>
    <property type="match status" value="1"/>
</dbReference>